<gene>
    <name evidence="1" type="ORF">NX780_21390</name>
</gene>
<keyword evidence="2" id="KW-1185">Reference proteome</keyword>
<name>A0ABT2ARM3_9BURK</name>
<evidence type="ECO:0008006" key="3">
    <source>
        <dbReference type="Google" id="ProtNLM"/>
    </source>
</evidence>
<dbReference type="SUPFAM" id="SSF54909">
    <property type="entry name" value="Dimeric alpha+beta barrel"/>
    <property type="match status" value="1"/>
</dbReference>
<dbReference type="Gene3D" id="3.30.70.1060">
    <property type="entry name" value="Dimeric alpha+beta barrel"/>
    <property type="match status" value="1"/>
</dbReference>
<dbReference type="InterPro" id="IPR011008">
    <property type="entry name" value="Dimeric_a/b-barrel"/>
</dbReference>
<sequence>MAAHKEWIAQGIADGVFLFAGSLDNGQGGTVLATGEAPELLAARVRRDPFVEHGIVSADIVAIRPAIVAPALRAALAAA</sequence>
<dbReference type="Proteomes" id="UP001206572">
    <property type="component" value="Unassembled WGS sequence"/>
</dbReference>
<evidence type="ECO:0000313" key="1">
    <source>
        <dbReference type="EMBL" id="MCS0598903.1"/>
    </source>
</evidence>
<proteinExistence type="predicted"/>
<reference evidence="1 2" key="1">
    <citation type="submission" date="2022-08" db="EMBL/GenBank/DDBJ databases">
        <title>Reclassification of Massilia species as members of the genera Telluria, Duganella, Pseudoduganella, Mokoshia gen. nov. and Zemynaea gen. nov. using orthogonal and non-orthogonal genome-based approaches.</title>
        <authorList>
            <person name="Bowman J.P."/>
        </authorList>
    </citation>
    <scope>NUCLEOTIDE SEQUENCE [LARGE SCALE GENOMIC DNA]</scope>
    <source>
        <strain evidence="1 2">JCM 31661</strain>
    </source>
</reference>
<dbReference type="EMBL" id="JANUHA010000020">
    <property type="protein sequence ID" value="MCS0598903.1"/>
    <property type="molecule type" value="Genomic_DNA"/>
</dbReference>
<comment type="caution">
    <text evidence="1">The sequence shown here is derived from an EMBL/GenBank/DDBJ whole genome shotgun (WGS) entry which is preliminary data.</text>
</comment>
<accession>A0ABT2ARM3</accession>
<evidence type="ECO:0000313" key="2">
    <source>
        <dbReference type="Proteomes" id="UP001206572"/>
    </source>
</evidence>
<protein>
    <recommendedName>
        <fullName evidence="3">YCII-related domain-containing protein</fullName>
    </recommendedName>
</protein>
<dbReference type="RefSeq" id="WP_258829906.1">
    <property type="nucleotide sequence ID" value="NZ_JANUHA010000020.1"/>
</dbReference>
<organism evidence="1 2">
    <name type="scientific">Massilia agri</name>
    <dbReference type="NCBI Taxonomy" id="1886785"/>
    <lineage>
        <taxon>Bacteria</taxon>
        <taxon>Pseudomonadati</taxon>
        <taxon>Pseudomonadota</taxon>
        <taxon>Betaproteobacteria</taxon>
        <taxon>Burkholderiales</taxon>
        <taxon>Oxalobacteraceae</taxon>
        <taxon>Telluria group</taxon>
        <taxon>Massilia</taxon>
    </lineage>
</organism>